<dbReference type="Proteomes" id="UP000001038">
    <property type="component" value="Chromosome 18"/>
</dbReference>
<evidence type="ECO:0000313" key="7">
    <source>
        <dbReference type="Proteomes" id="UP000001038"/>
    </source>
</evidence>
<reference evidence="6" key="3">
    <citation type="submission" date="2025-09" db="UniProtKB">
        <authorList>
            <consortium name="Ensembl"/>
        </authorList>
    </citation>
    <scope>IDENTIFICATION</scope>
    <source>
        <strain evidence="6">Hd-rR</strain>
    </source>
</reference>
<feature type="domain" description="CCDC113/CCDC96 coiled-coil" evidence="5">
    <location>
        <begin position="190"/>
        <end position="358"/>
    </location>
</feature>
<dbReference type="Ensembl" id="ENSORLT00000039262.1">
    <property type="protein sequence ID" value="ENSORLP00000045441.1"/>
    <property type="gene ID" value="ENSORLG00000030246.1"/>
</dbReference>
<evidence type="ECO:0000256" key="2">
    <source>
        <dbReference type="ARBA" id="ARBA00023054"/>
    </source>
</evidence>
<dbReference type="GeneTree" id="ENSGT00950000183337"/>
<dbReference type="AlphaFoldDB" id="A0A3B3INB9"/>
<protein>
    <recommendedName>
        <fullName evidence="5">CCDC113/CCDC96 coiled-coil domain-containing protein</fullName>
    </recommendedName>
</protein>
<dbReference type="GO" id="GO:0005930">
    <property type="term" value="C:axoneme"/>
    <property type="evidence" value="ECO:0000318"/>
    <property type="project" value="GO_Central"/>
</dbReference>
<name>A0A3B3INB9_ORYLA</name>
<reference evidence="6" key="2">
    <citation type="submission" date="2025-08" db="UniProtKB">
        <authorList>
            <consortium name="Ensembl"/>
        </authorList>
    </citation>
    <scope>IDENTIFICATION</scope>
    <source>
        <strain evidence="6">Hd-rR</strain>
    </source>
</reference>
<dbReference type="InterPro" id="IPR025254">
    <property type="entry name" value="CCDC113/CCDC96_CC"/>
</dbReference>
<keyword evidence="2 4" id="KW-0175">Coiled coil</keyword>
<proteinExistence type="predicted"/>
<dbReference type="PANTHER" id="PTHR15654">
    <property type="entry name" value="COILED-COIL DOMAIN-CONTAINING PROTEIN 113-RELATED"/>
    <property type="match status" value="1"/>
</dbReference>
<feature type="coiled-coil region" evidence="4">
    <location>
        <begin position="200"/>
        <end position="254"/>
    </location>
</feature>
<feature type="coiled-coil region" evidence="4">
    <location>
        <begin position="279"/>
        <end position="360"/>
    </location>
</feature>
<sequence>MKRFPPWFRGFGLPGERLTCQSQSCYFPKKNRHFSVKFKLLPSNCRDTKFINLSTKPGGVYEEKSSKQMMSVMMYPVSEAVLLDGIEQRLLFPAGPSSLRFGTPDRKAPAVDLLVAVPPPVVTDLCSRREALRAQVDIGALGAPEPQVETEQQELEALWRSAVAALSPHLGEEAARARVEASLRAEKLAQDSLSQVRLKHFKLTLRIRRLEAELREEEEEEFNREVLEVKNQQLEAERRQKELSERKAAEIKQLINENIRVSQVLPKVKEKLCQIQVEVKNKRQQLAEVEAVVMEKKDLLTRTKQACHRLQRDNLRLQERRGLLGNRVLLQDFEDTVDAAEQLENRLETLELQHADMISCCYKLRNLME</sequence>
<evidence type="ECO:0000256" key="3">
    <source>
        <dbReference type="ARBA" id="ARBA00023273"/>
    </source>
</evidence>
<dbReference type="PANTHER" id="PTHR15654:SF1">
    <property type="entry name" value="COILED-COIL DOMAIN-CONTAINING PROTEIN 96"/>
    <property type="match status" value="1"/>
</dbReference>
<evidence type="ECO:0000256" key="1">
    <source>
        <dbReference type="ARBA" id="ARBA00004138"/>
    </source>
</evidence>
<reference evidence="6 7" key="1">
    <citation type="journal article" date="2007" name="Nature">
        <title>The medaka draft genome and insights into vertebrate genome evolution.</title>
        <authorList>
            <person name="Kasahara M."/>
            <person name="Naruse K."/>
            <person name="Sasaki S."/>
            <person name="Nakatani Y."/>
            <person name="Qu W."/>
            <person name="Ahsan B."/>
            <person name="Yamada T."/>
            <person name="Nagayasu Y."/>
            <person name="Doi K."/>
            <person name="Kasai Y."/>
            <person name="Jindo T."/>
            <person name="Kobayashi D."/>
            <person name="Shimada A."/>
            <person name="Toyoda A."/>
            <person name="Kuroki Y."/>
            <person name="Fujiyama A."/>
            <person name="Sasaki T."/>
            <person name="Shimizu A."/>
            <person name="Asakawa S."/>
            <person name="Shimizu N."/>
            <person name="Hashimoto S."/>
            <person name="Yang J."/>
            <person name="Lee Y."/>
            <person name="Matsushima K."/>
            <person name="Sugano S."/>
            <person name="Sakaizumi M."/>
            <person name="Narita T."/>
            <person name="Ohishi K."/>
            <person name="Haga S."/>
            <person name="Ohta F."/>
            <person name="Nomoto H."/>
            <person name="Nogata K."/>
            <person name="Morishita T."/>
            <person name="Endo T."/>
            <person name="Shin-I T."/>
            <person name="Takeda H."/>
            <person name="Morishita S."/>
            <person name="Kohara Y."/>
        </authorList>
    </citation>
    <scope>NUCLEOTIDE SEQUENCE [LARGE SCALE GENOMIC DNA]</scope>
    <source>
        <strain evidence="6 7">Hd-rR</strain>
    </source>
</reference>
<evidence type="ECO:0000259" key="5">
    <source>
        <dbReference type="Pfam" id="PF13870"/>
    </source>
</evidence>
<dbReference type="InterPro" id="IPR051885">
    <property type="entry name" value="CC_CF"/>
</dbReference>
<dbReference type="GO" id="GO:0036064">
    <property type="term" value="C:ciliary basal body"/>
    <property type="evidence" value="ECO:0000318"/>
    <property type="project" value="GO_Central"/>
</dbReference>
<evidence type="ECO:0000313" key="6">
    <source>
        <dbReference type="Ensembl" id="ENSORLP00000045441.1"/>
    </source>
</evidence>
<dbReference type="Bgee" id="ENSORLG00000030246">
    <property type="expression patterns" value="Expressed in testis and 9 other cell types or tissues"/>
</dbReference>
<comment type="subcellular location">
    <subcellularLocation>
        <location evidence="1">Cell projection</location>
        <location evidence="1">Cilium</location>
    </subcellularLocation>
</comment>
<dbReference type="STRING" id="8090.ENSORLP00000045441"/>
<accession>A0A3B3INB9</accession>
<dbReference type="GO" id="GO:0060271">
    <property type="term" value="P:cilium assembly"/>
    <property type="evidence" value="ECO:0000318"/>
    <property type="project" value="GO_Central"/>
</dbReference>
<evidence type="ECO:0000256" key="4">
    <source>
        <dbReference type="SAM" id="Coils"/>
    </source>
</evidence>
<keyword evidence="7" id="KW-1185">Reference proteome</keyword>
<organism evidence="6 7">
    <name type="scientific">Oryzias latipes</name>
    <name type="common">Japanese rice fish</name>
    <name type="synonym">Japanese killifish</name>
    <dbReference type="NCBI Taxonomy" id="8090"/>
    <lineage>
        <taxon>Eukaryota</taxon>
        <taxon>Metazoa</taxon>
        <taxon>Chordata</taxon>
        <taxon>Craniata</taxon>
        <taxon>Vertebrata</taxon>
        <taxon>Euteleostomi</taxon>
        <taxon>Actinopterygii</taxon>
        <taxon>Neopterygii</taxon>
        <taxon>Teleostei</taxon>
        <taxon>Neoteleostei</taxon>
        <taxon>Acanthomorphata</taxon>
        <taxon>Ovalentaria</taxon>
        <taxon>Atherinomorphae</taxon>
        <taxon>Beloniformes</taxon>
        <taxon>Adrianichthyidae</taxon>
        <taxon>Oryziinae</taxon>
        <taxon>Oryzias</taxon>
    </lineage>
</organism>
<dbReference type="Pfam" id="PF13870">
    <property type="entry name" value="CCDC113_CCDC96_CC"/>
    <property type="match status" value="1"/>
</dbReference>
<dbReference type="InParanoid" id="A0A3B3INB9"/>
<keyword evidence="3" id="KW-0966">Cell projection</keyword>
<gene>
    <name evidence="6" type="primary">cfap184</name>
</gene>